<dbReference type="InterPro" id="IPR032675">
    <property type="entry name" value="LRR_dom_sf"/>
</dbReference>
<evidence type="ECO:0000256" key="1">
    <source>
        <dbReference type="ARBA" id="ARBA00022786"/>
    </source>
</evidence>
<evidence type="ECO:0000313" key="4">
    <source>
        <dbReference type="Proteomes" id="UP000494206"/>
    </source>
</evidence>
<dbReference type="GO" id="GO:0031146">
    <property type="term" value="P:SCF-dependent proteasomal ubiquitin-dependent protein catabolic process"/>
    <property type="evidence" value="ECO:0007669"/>
    <property type="project" value="TreeGrafter"/>
</dbReference>
<dbReference type="SMART" id="SM00256">
    <property type="entry name" value="FBOX"/>
    <property type="match status" value="1"/>
</dbReference>
<dbReference type="AlphaFoldDB" id="A0A8S1EQX1"/>
<dbReference type="CDD" id="cd09917">
    <property type="entry name" value="F-box_SF"/>
    <property type="match status" value="1"/>
</dbReference>
<dbReference type="Proteomes" id="UP000494206">
    <property type="component" value="Unassembled WGS sequence"/>
</dbReference>
<dbReference type="InterPro" id="IPR006553">
    <property type="entry name" value="Leu-rich_rpt_Cys-con_subtyp"/>
</dbReference>
<dbReference type="EMBL" id="CADEPM010000003">
    <property type="protein sequence ID" value="CAB3403326.1"/>
    <property type="molecule type" value="Genomic_DNA"/>
</dbReference>
<dbReference type="InterPro" id="IPR036047">
    <property type="entry name" value="F-box-like_dom_sf"/>
</dbReference>
<dbReference type="PANTHER" id="PTHR16134:SF148">
    <property type="entry name" value="S-PHASE KINASE-ASSOCIATED PROTEIN 2, ISOFORM A"/>
    <property type="match status" value="1"/>
</dbReference>
<organism evidence="3 4">
    <name type="scientific">Caenorhabditis bovis</name>
    <dbReference type="NCBI Taxonomy" id="2654633"/>
    <lineage>
        <taxon>Eukaryota</taxon>
        <taxon>Metazoa</taxon>
        <taxon>Ecdysozoa</taxon>
        <taxon>Nematoda</taxon>
        <taxon>Chromadorea</taxon>
        <taxon>Rhabditida</taxon>
        <taxon>Rhabditina</taxon>
        <taxon>Rhabditomorpha</taxon>
        <taxon>Rhabditoidea</taxon>
        <taxon>Rhabditidae</taxon>
        <taxon>Peloderinae</taxon>
        <taxon>Caenorhabditis</taxon>
    </lineage>
</organism>
<proteinExistence type="predicted"/>
<protein>
    <recommendedName>
        <fullName evidence="2">F-box domain-containing protein</fullName>
    </recommendedName>
</protein>
<dbReference type="SUPFAM" id="SSF52047">
    <property type="entry name" value="RNI-like"/>
    <property type="match status" value="1"/>
</dbReference>
<gene>
    <name evidence="3" type="ORF">CBOVIS_LOCUS5820</name>
</gene>
<dbReference type="SMART" id="SM00367">
    <property type="entry name" value="LRR_CC"/>
    <property type="match status" value="4"/>
</dbReference>
<sequence>MMPISVNVTSQQIYSKCGTINMENGPYLDGESSENELDDYPGYFKVFRRDRSSINMRENEEPVMNFVENREVRLRRRSSAIPPFDPFQKYPIPDLVIENIFEFLCKRDISNAMRCCRRFYNIGEASKFWTNFDLGDKRITEFTLAALLRRNTQYLRLADAKCDQVNTCELKPYHSKLFGKIPCSLKLLDLSRAILNKKQLAMLLKPCQNLVGLSLENQTIDDEIASHIAKNPHLRRLDLSMTKGLTEFGLQLIVEKCRSLEELSLAWCGLSQSTCAAISKRLTSTLRKLNISGTLEKKGVTDCVVLSIGQSCPYLNDLDISDNIEVTKTSIVIVIRHLPKLRTLSCNRCYGIDPNTFLNLTTTGIRHLNVHGCISESNLETFYAYFPNMDVNKTVLNYTAKPYQSETATHRIWGHSLR</sequence>
<feature type="domain" description="F-box" evidence="2">
    <location>
        <begin position="86"/>
        <end position="132"/>
    </location>
</feature>
<keyword evidence="4" id="KW-1185">Reference proteome</keyword>
<evidence type="ECO:0000313" key="3">
    <source>
        <dbReference type="EMBL" id="CAB3403326.1"/>
    </source>
</evidence>
<accession>A0A8S1EQX1</accession>
<comment type="caution">
    <text evidence="3">The sequence shown here is derived from an EMBL/GenBank/DDBJ whole genome shotgun (WGS) entry which is preliminary data.</text>
</comment>
<evidence type="ECO:0000259" key="2">
    <source>
        <dbReference type="PROSITE" id="PS50181"/>
    </source>
</evidence>
<dbReference type="PROSITE" id="PS50181">
    <property type="entry name" value="FBOX"/>
    <property type="match status" value="1"/>
</dbReference>
<dbReference type="GO" id="GO:0019005">
    <property type="term" value="C:SCF ubiquitin ligase complex"/>
    <property type="evidence" value="ECO:0007669"/>
    <property type="project" value="TreeGrafter"/>
</dbReference>
<dbReference type="InterPro" id="IPR001810">
    <property type="entry name" value="F-box_dom"/>
</dbReference>
<dbReference type="OrthoDB" id="2095648at2759"/>
<dbReference type="SUPFAM" id="SSF81383">
    <property type="entry name" value="F-box domain"/>
    <property type="match status" value="1"/>
</dbReference>
<name>A0A8S1EQX1_9PELO</name>
<dbReference type="Gene3D" id="3.80.10.10">
    <property type="entry name" value="Ribonuclease Inhibitor"/>
    <property type="match status" value="1"/>
</dbReference>
<keyword evidence="1" id="KW-0833">Ubl conjugation pathway</keyword>
<dbReference type="Pfam" id="PF00646">
    <property type="entry name" value="F-box"/>
    <property type="match status" value="1"/>
</dbReference>
<dbReference type="PANTHER" id="PTHR16134">
    <property type="entry name" value="F-BOX/TPR REPEAT PROTEIN POF3"/>
    <property type="match status" value="1"/>
</dbReference>
<reference evidence="3 4" key="1">
    <citation type="submission" date="2020-04" db="EMBL/GenBank/DDBJ databases">
        <authorList>
            <person name="Laetsch R D."/>
            <person name="Stevens L."/>
            <person name="Kumar S."/>
            <person name="Blaxter L. M."/>
        </authorList>
    </citation>
    <scope>NUCLEOTIDE SEQUENCE [LARGE SCALE GENOMIC DNA]</scope>
</reference>